<dbReference type="SUPFAM" id="SSF52777">
    <property type="entry name" value="CoA-dependent acyltransferases"/>
    <property type="match status" value="2"/>
</dbReference>
<name>A0A2P2II13_RHIMU</name>
<feature type="region of interest" description="Disordered" evidence="1">
    <location>
        <begin position="39"/>
        <end position="60"/>
    </location>
</feature>
<dbReference type="PANTHER" id="PTHR34375:SF2">
    <property type="entry name" value="GATA ZINC FINGER PROTEIN"/>
    <property type="match status" value="1"/>
</dbReference>
<accession>A0A2P2II13</accession>
<sequence length="515" mass="56365">MTQLPFTCPIISPIFHSTVLPPPALYFWTSKSSRYHANMSNIDQQDPNPQEPQPRARPVGGSELSWCKAVPIGTGITVLALLLSKRPDIQLLQNALQNLQSSHPILRSRLHLDASTRAFSFTTPISPHIHIQSLDLSSTVDSIANSDNPSVDSFHLVLEQELNKNSWHSAADSDVVGSSGADSDLVFASSYALSEKKWAVVLRVHTSVCDRASAEALLRELLVLVGSGTQRENKNQGEVSLGIENFIPDGKGNKPFWARGVDLLGYSLNSFRLSNLDFLDAASPRCSQVVRLQMNPVDTSRLISSCQSRGIKLCGALAAAGLIAAHSCKDLPGQQREKYAVVTLMDCRSILDPVLSPNHLGFYHSAILNTHDIRGGEKLWELAKRCYMAFANAKNKNKHFADMNDLNFLMCKAIENPGLTPSSSMRTAFMSVFEDALIDESNALHQELGLEDYVGCSSVHGVGPSLAVFDTIRDGRLDCACVYPSPLHSREQMLKLIDDMKGILLDGCANEVVEN</sequence>
<reference evidence="2" key="1">
    <citation type="submission" date="2018-02" db="EMBL/GenBank/DDBJ databases">
        <title>Rhizophora mucronata_Transcriptome.</title>
        <authorList>
            <person name="Meera S.P."/>
            <person name="Sreeshan A."/>
            <person name="Augustine A."/>
        </authorList>
    </citation>
    <scope>NUCLEOTIDE SEQUENCE</scope>
    <source>
        <tissue evidence="2">Leaf</tissue>
    </source>
</reference>
<organism evidence="2">
    <name type="scientific">Rhizophora mucronata</name>
    <name type="common">Asiatic mangrove</name>
    <dbReference type="NCBI Taxonomy" id="61149"/>
    <lineage>
        <taxon>Eukaryota</taxon>
        <taxon>Viridiplantae</taxon>
        <taxon>Streptophyta</taxon>
        <taxon>Embryophyta</taxon>
        <taxon>Tracheophyta</taxon>
        <taxon>Spermatophyta</taxon>
        <taxon>Magnoliopsida</taxon>
        <taxon>eudicotyledons</taxon>
        <taxon>Gunneridae</taxon>
        <taxon>Pentapetalae</taxon>
        <taxon>rosids</taxon>
        <taxon>fabids</taxon>
        <taxon>Malpighiales</taxon>
        <taxon>Rhizophoraceae</taxon>
        <taxon>Rhizophora</taxon>
    </lineage>
</organism>
<dbReference type="Gene3D" id="3.30.559.30">
    <property type="entry name" value="Nonribosomal peptide synthetase, condensation domain"/>
    <property type="match status" value="1"/>
</dbReference>
<dbReference type="Gene3D" id="3.30.559.10">
    <property type="entry name" value="Chloramphenicol acetyltransferase-like domain"/>
    <property type="match status" value="1"/>
</dbReference>
<proteinExistence type="predicted"/>
<protein>
    <recommendedName>
        <fullName evidence="3">Condensation domain-containing protein</fullName>
    </recommendedName>
</protein>
<dbReference type="InterPro" id="IPR023213">
    <property type="entry name" value="CAT-like_dom_sf"/>
</dbReference>
<evidence type="ECO:0000313" key="2">
    <source>
        <dbReference type="EMBL" id="MBW80852.1"/>
    </source>
</evidence>
<dbReference type="EMBL" id="GGEC01000369">
    <property type="protein sequence ID" value="MBW80852.1"/>
    <property type="molecule type" value="Transcribed_RNA"/>
</dbReference>
<dbReference type="PANTHER" id="PTHR34375">
    <property type="entry name" value="GATA ZINC FINGER PROTEIN-RELATED"/>
    <property type="match status" value="1"/>
</dbReference>
<evidence type="ECO:0008006" key="3">
    <source>
        <dbReference type="Google" id="ProtNLM"/>
    </source>
</evidence>
<dbReference type="AlphaFoldDB" id="A0A2P2II13"/>
<evidence type="ECO:0000256" key="1">
    <source>
        <dbReference type="SAM" id="MobiDB-lite"/>
    </source>
</evidence>